<dbReference type="InterPro" id="IPR019333">
    <property type="entry name" value="INTS3_N"/>
</dbReference>
<evidence type="ECO:0000256" key="7">
    <source>
        <dbReference type="ARBA" id="ARBA00054331"/>
    </source>
</evidence>
<feature type="region of interest" description="Disordered" evidence="8">
    <location>
        <begin position="682"/>
        <end position="701"/>
    </location>
</feature>
<feature type="domain" description="Integrator complex subunit 3 N-terminal" evidence="9">
    <location>
        <begin position="60"/>
        <end position="465"/>
    </location>
</feature>
<reference evidence="11" key="1">
    <citation type="submission" date="2021-05" db="EMBL/GenBank/DDBJ databases">
        <authorList>
            <person name="Alioto T."/>
            <person name="Alioto T."/>
            <person name="Gomez Garrido J."/>
        </authorList>
    </citation>
    <scope>NUCLEOTIDE SEQUENCE</scope>
</reference>
<dbReference type="InterPro" id="IPR045334">
    <property type="entry name" value="INTS3"/>
</dbReference>
<dbReference type="EMBL" id="HBUF01356709">
    <property type="protein sequence ID" value="CAG6717963.1"/>
    <property type="molecule type" value="Transcribed_RNA"/>
</dbReference>
<comment type="subcellular location">
    <subcellularLocation>
        <location evidence="2">Cytoplasm</location>
    </subcellularLocation>
    <subcellularLocation>
        <location evidence="1">Nucleus</location>
    </subcellularLocation>
</comment>
<proteinExistence type="inferred from homology"/>
<evidence type="ECO:0000256" key="8">
    <source>
        <dbReference type="SAM" id="MobiDB-lite"/>
    </source>
</evidence>
<feature type="domain" description="Ints3-like C-terminal" evidence="10">
    <location>
        <begin position="561"/>
        <end position="966"/>
    </location>
</feature>
<keyword evidence="4" id="KW-0963">Cytoplasm</keyword>
<dbReference type="InterPro" id="IPR056518">
    <property type="entry name" value="HEAT_Ints3_C"/>
</dbReference>
<dbReference type="AlphaFoldDB" id="A0A8D8V6V8"/>
<evidence type="ECO:0000313" key="11">
    <source>
        <dbReference type="EMBL" id="CAG6717961.1"/>
    </source>
</evidence>
<comment type="function">
    <text evidence="7">Component of the integrator complex, a multiprotein complex that terminates RNA polymerase II (Pol II) transcription in the promoter-proximal region of genes. The integrator complex provides a quality checkpoint during transcription elongation by driving premature transcription termination of transcripts that are unfavorably configured for transcriptional elongation: the complex terminates transcription by (1) catalyzing dephosphorylation of the C-terminal domain (CTD) of Pol II subunit Polr2A/Rbp1 and Spt5, and (2) degrading the exiting nascent RNA transcript via endonuclease activity. The integrator complex is also involved in the 3'-end processing of the U7 snRNA, and also the spliceosomal snRNAs U1, U2, U4 and U5.</text>
</comment>
<evidence type="ECO:0000256" key="6">
    <source>
        <dbReference type="ARBA" id="ARBA00032741"/>
    </source>
</evidence>
<evidence type="ECO:0000256" key="1">
    <source>
        <dbReference type="ARBA" id="ARBA00004123"/>
    </source>
</evidence>
<keyword evidence="5" id="KW-0539">Nucleus</keyword>
<dbReference type="GO" id="GO:0005737">
    <property type="term" value="C:cytoplasm"/>
    <property type="evidence" value="ECO:0007669"/>
    <property type="project" value="UniProtKB-SubCell"/>
</dbReference>
<protein>
    <recommendedName>
        <fullName evidence="6">SOSS complex subunit A homolog</fullName>
    </recommendedName>
</protein>
<feature type="compositionally biased region" description="Gly residues" evidence="8">
    <location>
        <begin position="482"/>
        <end position="494"/>
    </location>
</feature>
<name>A0A8D8V6V8_9HEMI</name>
<evidence type="ECO:0000256" key="2">
    <source>
        <dbReference type="ARBA" id="ARBA00004496"/>
    </source>
</evidence>
<dbReference type="GO" id="GO:0005634">
    <property type="term" value="C:nucleus"/>
    <property type="evidence" value="ECO:0007669"/>
    <property type="project" value="UniProtKB-SubCell"/>
</dbReference>
<evidence type="ECO:0000256" key="5">
    <source>
        <dbReference type="ARBA" id="ARBA00023242"/>
    </source>
</evidence>
<sequence length="1054" mass="117277">MDSKLSSSKIFTSSCIEVKKDEIDEKYEKCHSILQKMIHGLSDKECNDILNSTMCKDKQHEEIVTLGLLTSILTEPLIAAKSYRDLSLVSRDGLTSAVTALNELLARWPRMTDTSRVQFVYIIGEMIRGGIGGVDSVVWNLLRYAAGGDTTAKNILLVTSLLNILQENKIWLEKHPIILANVVYTYLRLIEDHSSPPLLPLRQREVTFVVTLLREKWSECVTIGRDLVRVLQNVARIPEFDALWRQMILQPQTLSPKFTGILQILQTRTSRRFLQSRLTPDMERKLVFLTSNVKFGLQKRFQDWFTKQYLSTPESQALRYDVIRFIVGVIHPTNELLCSDIIPRWAVIGWLLTSCSSPVVLANCKLALFYDWLCYDPDKDNIMNIEPAMLLMFNSIPKHASITAGLLDFLCRIILNFHPSLTDRIKTGIVSSIQQILDKRVLVLPNLNLVLESAKLDSELRAMVQDIFGEFCRSPPSPPLPGGGVGGTGGGGGGGRKDTPQFSDEEDEGGSTGVGPHPNKNNNKKIIGKLSTGGGGVNAPLPPCSDLLIADMKNHMSTLYSADNDSETKCESMDSIVELILKEDYDQDTLNAIGNTLAVVLHSQLTTNGSFPENPTSEYLEDSIGRPLCVLFRSLCQLREDDSRFSMLACVLSELYSATPCVGYLLLYYLYVSSHSSRESQQSYTSESMPNPKMNSNNNENNNKSFVYKEFCSFIDKELESCLLTDLTLCQENDPNLLCYLVPYVYNEFPEHVVNNGHILNVVVGTIDAKQLLTLISLVIQGRLVMMKGSGLQTLLQVSLTWETFEQMCLWQLLSAHDISLPQLLPILPRLKFSFHAEALSAILLLLKQEKPDEDLLKQVLCREVKPLSDMFVVSILQHWCHQDADTLAEIISDLLSTRCPATSPNKRKRGGQGQGLGAKAGVTPPSAERILGHLERVRYGCKTLFMNSGMQRALSIAQACCTGNKSYESFQVELSIAQACCCCCSSHRPSQVVPSPSVVGSPRKSATSIGFSHRSCGVSCVGFSGQLKIWMVSCGLPLHKLHLSSILGSRRFI</sequence>
<feature type="region of interest" description="Disordered" evidence="8">
    <location>
        <begin position="475"/>
        <end position="528"/>
    </location>
</feature>
<organism evidence="11">
    <name type="scientific">Cacopsylla melanoneura</name>
    <dbReference type="NCBI Taxonomy" id="428564"/>
    <lineage>
        <taxon>Eukaryota</taxon>
        <taxon>Metazoa</taxon>
        <taxon>Ecdysozoa</taxon>
        <taxon>Arthropoda</taxon>
        <taxon>Hexapoda</taxon>
        <taxon>Insecta</taxon>
        <taxon>Pterygota</taxon>
        <taxon>Neoptera</taxon>
        <taxon>Paraneoptera</taxon>
        <taxon>Hemiptera</taxon>
        <taxon>Sternorrhyncha</taxon>
        <taxon>Psylloidea</taxon>
        <taxon>Psyllidae</taxon>
        <taxon>Psyllinae</taxon>
        <taxon>Cacopsylla</taxon>
    </lineage>
</organism>
<dbReference type="Pfam" id="PF10189">
    <property type="entry name" value="Ints3_N"/>
    <property type="match status" value="1"/>
</dbReference>
<evidence type="ECO:0000256" key="3">
    <source>
        <dbReference type="ARBA" id="ARBA00006130"/>
    </source>
</evidence>
<accession>A0A8D8V6V8</accession>
<evidence type="ECO:0000259" key="10">
    <source>
        <dbReference type="Pfam" id="PF24566"/>
    </source>
</evidence>
<dbReference type="PANTHER" id="PTHR13587">
    <property type="entry name" value="INTEGRATOR COMPLEX SUBUNIT 3"/>
    <property type="match status" value="1"/>
</dbReference>
<dbReference type="Pfam" id="PF24566">
    <property type="entry name" value="HEAT_Ints3_C"/>
    <property type="match status" value="1"/>
</dbReference>
<comment type="similarity">
    <text evidence="3">Belongs to the Integrator subunit 3 family.</text>
</comment>
<dbReference type="PANTHER" id="PTHR13587:SF7">
    <property type="entry name" value="INTEGRATOR COMPLEX SUBUNIT 3"/>
    <property type="match status" value="1"/>
</dbReference>
<feature type="region of interest" description="Disordered" evidence="8">
    <location>
        <begin position="903"/>
        <end position="923"/>
    </location>
</feature>
<evidence type="ECO:0000256" key="4">
    <source>
        <dbReference type="ARBA" id="ARBA00022490"/>
    </source>
</evidence>
<evidence type="ECO:0000259" key="9">
    <source>
        <dbReference type="Pfam" id="PF10189"/>
    </source>
</evidence>
<dbReference type="EMBL" id="HBUF01356707">
    <property type="protein sequence ID" value="CAG6717961.1"/>
    <property type="molecule type" value="Transcribed_RNA"/>
</dbReference>